<accession>A0A2P2QSF7</accession>
<dbReference type="AlphaFoldDB" id="A0A2P2QSF7"/>
<organism evidence="1">
    <name type="scientific">Rhizophora mucronata</name>
    <name type="common">Asiatic mangrove</name>
    <dbReference type="NCBI Taxonomy" id="61149"/>
    <lineage>
        <taxon>Eukaryota</taxon>
        <taxon>Viridiplantae</taxon>
        <taxon>Streptophyta</taxon>
        <taxon>Embryophyta</taxon>
        <taxon>Tracheophyta</taxon>
        <taxon>Spermatophyta</taxon>
        <taxon>Magnoliopsida</taxon>
        <taxon>eudicotyledons</taxon>
        <taxon>Gunneridae</taxon>
        <taxon>Pentapetalae</taxon>
        <taxon>rosids</taxon>
        <taxon>fabids</taxon>
        <taxon>Malpighiales</taxon>
        <taxon>Rhizophoraceae</taxon>
        <taxon>Rhizophora</taxon>
    </lineage>
</organism>
<dbReference type="EMBL" id="GGEC01089468">
    <property type="protein sequence ID" value="MBX69952.1"/>
    <property type="molecule type" value="Transcribed_RNA"/>
</dbReference>
<name>A0A2P2QSF7_RHIMU</name>
<proteinExistence type="predicted"/>
<evidence type="ECO:0000313" key="1">
    <source>
        <dbReference type="EMBL" id="MBX69952.1"/>
    </source>
</evidence>
<protein>
    <submittedName>
        <fullName evidence="1">Uncharacterized protein</fullName>
    </submittedName>
</protein>
<sequence length="64" mass="7265">MLLTALNPHNIEYCHKLDANILGQRMHFHASAHYTAGRLVLQENRTTLKTLNMMLISGLSNLFS</sequence>
<reference evidence="1" key="1">
    <citation type="submission" date="2018-02" db="EMBL/GenBank/DDBJ databases">
        <title>Rhizophora mucronata_Transcriptome.</title>
        <authorList>
            <person name="Meera S.P."/>
            <person name="Sreeshan A."/>
            <person name="Augustine A."/>
        </authorList>
    </citation>
    <scope>NUCLEOTIDE SEQUENCE</scope>
    <source>
        <tissue evidence="1">Leaf</tissue>
    </source>
</reference>